<dbReference type="SMART" id="SM00066">
    <property type="entry name" value="GAL4"/>
    <property type="match status" value="1"/>
</dbReference>
<name>A0AAN6XXI7_9PEZI</name>
<feature type="region of interest" description="Disordered" evidence="5">
    <location>
        <begin position="109"/>
        <end position="133"/>
    </location>
</feature>
<dbReference type="AlphaFoldDB" id="A0AAN6XXI7"/>
<evidence type="ECO:0000256" key="5">
    <source>
        <dbReference type="SAM" id="MobiDB-lite"/>
    </source>
</evidence>
<dbReference type="Gene3D" id="4.10.240.10">
    <property type="entry name" value="Zn(2)-C6 fungal-type DNA-binding domain"/>
    <property type="match status" value="1"/>
</dbReference>
<dbReference type="InterPro" id="IPR036864">
    <property type="entry name" value="Zn2-C6_fun-type_DNA-bd_sf"/>
</dbReference>
<keyword evidence="4" id="KW-0539">Nucleus</keyword>
<keyword evidence="2" id="KW-0805">Transcription regulation</keyword>
<dbReference type="Proteomes" id="UP001303160">
    <property type="component" value="Unassembled WGS sequence"/>
</dbReference>
<feature type="compositionally biased region" description="Polar residues" evidence="5">
    <location>
        <begin position="109"/>
        <end position="124"/>
    </location>
</feature>
<dbReference type="PROSITE" id="PS50048">
    <property type="entry name" value="ZN2_CY6_FUNGAL_2"/>
    <property type="match status" value="1"/>
</dbReference>
<dbReference type="GO" id="GO:0008270">
    <property type="term" value="F:zinc ion binding"/>
    <property type="evidence" value="ECO:0007669"/>
    <property type="project" value="InterPro"/>
</dbReference>
<dbReference type="InterPro" id="IPR007219">
    <property type="entry name" value="XnlR_reg_dom"/>
</dbReference>
<dbReference type="GO" id="GO:0000978">
    <property type="term" value="F:RNA polymerase II cis-regulatory region sequence-specific DNA binding"/>
    <property type="evidence" value="ECO:0007669"/>
    <property type="project" value="TreeGrafter"/>
</dbReference>
<reference evidence="7" key="1">
    <citation type="journal article" date="2023" name="Mol. Phylogenet. Evol.">
        <title>Genome-scale phylogeny and comparative genomics of the fungal order Sordariales.</title>
        <authorList>
            <person name="Hensen N."/>
            <person name="Bonometti L."/>
            <person name="Westerberg I."/>
            <person name="Brannstrom I.O."/>
            <person name="Guillou S."/>
            <person name="Cros-Aarteil S."/>
            <person name="Calhoun S."/>
            <person name="Haridas S."/>
            <person name="Kuo A."/>
            <person name="Mondo S."/>
            <person name="Pangilinan J."/>
            <person name="Riley R."/>
            <person name="LaButti K."/>
            <person name="Andreopoulos B."/>
            <person name="Lipzen A."/>
            <person name="Chen C."/>
            <person name="Yan M."/>
            <person name="Daum C."/>
            <person name="Ng V."/>
            <person name="Clum A."/>
            <person name="Steindorff A."/>
            <person name="Ohm R.A."/>
            <person name="Martin F."/>
            <person name="Silar P."/>
            <person name="Natvig D.O."/>
            <person name="Lalanne C."/>
            <person name="Gautier V."/>
            <person name="Ament-Velasquez S.L."/>
            <person name="Kruys A."/>
            <person name="Hutchinson M.I."/>
            <person name="Powell A.J."/>
            <person name="Barry K."/>
            <person name="Miller A.N."/>
            <person name="Grigoriev I.V."/>
            <person name="Debuchy R."/>
            <person name="Gladieux P."/>
            <person name="Hiltunen Thoren M."/>
            <person name="Johannesson H."/>
        </authorList>
    </citation>
    <scope>NUCLEOTIDE SEQUENCE</scope>
    <source>
        <strain evidence="7">CBS 315.58</strain>
    </source>
</reference>
<dbReference type="GO" id="GO:0005634">
    <property type="term" value="C:nucleus"/>
    <property type="evidence" value="ECO:0007669"/>
    <property type="project" value="TreeGrafter"/>
</dbReference>
<dbReference type="GO" id="GO:0000435">
    <property type="term" value="P:positive regulation of transcription from RNA polymerase II promoter by galactose"/>
    <property type="evidence" value="ECO:0007669"/>
    <property type="project" value="TreeGrafter"/>
</dbReference>
<accession>A0AAN6XXI7</accession>
<comment type="caution">
    <text evidence="7">The sequence shown here is derived from an EMBL/GenBank/DDBJ whole genome shotgun (WGS) entry which is preliminary data.</text>
</comment>
<proteinExistence type="predicted"/>
<sequence length="551" mass="60743">MASTPTATRPATRSKREKYSSIACQACRKSKLKCKTTSVPGYGLGCGRCISQRLVCRITRPPRGLRSNALPSPAPASITATDKLQLARFQKMEEELSILRRQVSHLTSSFQQQNPVAPTHQSQSPRPPEEDETPFTVYQVNTRVEPQFVGTTRPTFTLNIAKASLQLMGVAVSEDNSEPQPAALSALRYNTCLLAATDLLLPQLLKVAITTALVLEESGKSNLGLNLFNSVDLLANFPNREDRDDALAVFWCVYALDRRWSLGTGLSFALVDRDVDPNLPELPPHMTYLKCLVDYARLCSKVWDTLPQFSAESMSPTTSGLLLAIELHHPTLSPSRGARNLRTMMYLRGNHLRSLVNRQHVLSTAAISSNLQQARLVVQITRNSIQVIITLSRQTDIYTRQQPAYNHYLVSALAIVLLATYHAPNLFTVACRKDFSDAVSLVRGFSEASIAGHRLWKSMCGLVSAVTELGLGYSQGERSQDNNGEDQQHTPPVPGPVEHVHGGMGDFHFDAGFYNLNTAAQPDMGHVGTDLMGLFDTFWHACTIHHLPSLS</sequence>
<dbReference type="GO" id="GO:0000981">
    <property type="term" value="F:DNA-binding transcription factor activity, RNA polymerase II-specific"/>
    <property type="evidence" value="ECO:0007669"/>
    <property type="project" value="InterPro"/>
</dbReference>
<evidence type="ECO:0000256" key="4">
    <source>
        <dbReference type="ARBA" id="ARBA00023242"/>
    </source>
</evidence>
<dbReference type="PROSITE" id="PS00463">
    <property type="entry name" value="ZN2_CY6_FUNGAL_1"/>
    <property type="match status" value="1"/>
</dbReference>
<keyword evidence="3" id="KW-0804">Transcription</keyword>
<evidence type="ECO:0000256" key="1">
    <source>
        <dbReference type="ARBA" id="ARBA00022723"/>
    </source>
</evidence>
<dbReference type="InterPro" id="IPR051127">
    <property type="entry name" value="Fungal_SecMet_Regulators"/>
</dbReference>
<dbReference type="GO" id="GO:0006351">
    <property type="term" value="P:DNA-templated transcription"/>
    <property type="evidence" value="ECO:0007669"/>
    <property type="project" value="InterPro"/>
</dbReference>
<dbReference type="PANTHER" id="PTHR47424:SF5">
    <property type="entry name" value="ZN(II)2CYS6 TRANSCRIPTION FACTOR (EUROFUNG)"/>
    <property type="match status" value="1"/>
</dbReference>
<evidence type="ECO:0000256" key="3">
    <source>
        <dbReference type="ARBA" id="ARBA00023163"/>
    </source>
</evidence>
<dbReference type="PANTHER" id="PTHR47424">
    <property type="entry name" value="REGULATORY PROTEIN GAL4"/>
    <property type="match status" value="1"/>
</dbReference>
<keyword evidence="1" id="KW-0479">Metal-binding</keyword>
<dbReference type="CDD" id="cd00067">
    <property type="entry name" value="GAL4"/>
    <property type="match status" value="1"/>
</dbReference>
<organism evidence="7 8">
    <name type="scientific">Triangularia verruculosa</name>
    <dbReference type="NCBI Taxonomy" id="2587418"/>
    <lineage>
        <taxon>Eukaryota</taxon>
        <taxon>Fungi</taxon>
        <taxon>Dikarya</taxon>
        <taxon>Ascomycota</taxon>
        <taxon>Pezizomycotina</taxon>
        <taxon>Sordariomycetes</taxon>
        <taxon>Sordariomycetidae</taxon>
        <taxon>Sordariales</taxon>
        <taxon>Podosporaceae</taxon>
        <taxon>Triangularia</taxon>
    </lineage>
</organism>
<reference evidence="7" key="2">
    <citation type="submission" date="2023-05" db="EMBL/GenBank/DDBJ databases">
        <authorList>
            <consortium name="Lawrence Berkeley National Laboratory"/>
            <person name="Steindorff A."/>
            <person name="Hensen N."/>
            <person name="Bonometti L."/>
            <person name="Westerberg I."/>
            <person name="Brannstrom I.O."/>
            <person name="Guillou S."/>
            <person name="Cros-Aarteil S."/>
            <person name="Calhoun S."/>
            <person name="Haridas S."/>
            <person name="Kuo A."/>
            <person name="Mondo S."/>
            <person name="Pangilinan J."/>
            <person name="Riley R."/>
            <person name="Labutti K."/>
            <person name="Andreopoulos B."/>
            <person name="Lipzen A."/>
            <person name="Chen C."/>
            <person name="Yanf M."/>
            <person name="Daum C."/>
            <person name="Ng V."/>
            <person name="Clum A."/>
            <person name="Ohm R."/>
            <person name="Martin F."/>
            <person name="Silar P."/>
            <person name="Natvig D."/>
            <person name="Lalanne C."/>
            <person name="Gautier V."/>
            <person name="Ament-Velasquez S.L."/>
            <person name="Kruys A."/>
            <person name="Hutchinson M.I."/>
            <person name="Powell A.J."/>
            <person name="Barry K."/>
            <person name="Miller A.N."/>
            <person name="Grigoriev I.V."/>
            <person name="Debuchy R."/>
            <person name="Gladieux P."/>
            <person name="Thoren M.H."/>
            <person name="Johannesson H."/>
        </authorList>
    </citation>
    <scope>NUCLEOTIDE SEQUENCE</scope>
    <source>
        <strain evidence="7">CBS 315.58</strain>
    </source>
</reference>
<evidence type="ECO:0000313" key="8">
    <source>
        <dbReference type="Proteomes" id="UP001303160"/>
    </source>
</evidence>
<protein>
    <recommendedName>
        <fullName evidence="6">Zn(2)-C6 fungal-type domain-containing protein</fullName>
    </recommendedName>
</protein>
<dbReference type="SUPFAM" id="SSF57701">
    <property type="entry name" value="Zn2/Cys6 DNA-binding domain"/>
    <property type="match status" value="1"/>
</dbReference>
<dbReference type="EMBL" id="MU863876">
    <property type="protein sequence ID" value="KAK4205497.1"/>
    <property type="molecule type" value="Genomic_DNA"/>
</dbReference>
<feature type="domain" description="Zn(2)-C6 fungal-type" evidence="6">
    <location>
        <begin position="23"/>
        <end position="58"/>
    </location>
</feature>
<dbReference type="Pfam" id="PF00172">
    <property type="entry name" value="Zn_clus"/>
    <property type="match status" value="1"/>
</dbReference>
<dbReference type="SMART" id="SM00906">
    <property type="entry name" value="Fungal_trans"/>
    <property type="match status" value="1"/>
</dbReference>
<evidence type="ECO:0000313" key="7">
    <source>
        <dbReference type="EMBL" id="KAK4205497.1"/>
    </source>
</evidence>
<keyword evidence="8" id="KW-1185">Reference proteome</keyword>
<evidence type="ECO:0000256" key="2">
    <source>
        <dbReference type="ARBA" id="ARBA00023015"/>
    </source>
</evidence>
<evidence type="ECO:0000259" key="6">
    <source>
        <dbReference type="PROSITE" id="PS50048"/>
    </source>
</evidence>
<feature type="region of interest" description="Disordered" evidence="5">
    <location>
        <begin position="474"/>
        <end position="497"/>
    </location>
</feature>
<gene>
    <name evidence="7" type="ORF">QBC40DRAFT_320372</name>
</gene>
<dbReference type="InterPro" id="IPR001138">
    <property type="entry name" value="Zn2Cys6_DnaBD"/>
</dbReference>
<dbReference type="CDD" id="cd12148">
    <property type="entry name" value="fungal_TF_MHR"/>
    <property type="match status" value="1"/>
</dbReference>